<comment type="domain">
    <text evidence="5">The PPC domain mediates interactions between AHL proteins.</text>
</comment>
<evidence type="ECO:0000313" key="8">
    <source>
        <dbReference type="EMBL" id="CAI0449013.1"/>
    </source>
</evidence>
<keyword evidence="3 5" id="KW-0804">Transcription</keyword>
<keyword evidence="9" id="KW-1185">Reference proteome</keyword>
<dbReference type="Pfam" id="PF03479">
    <property type="entry name" value="PCC"/>
    <property type="match status" value="1"/>
</dbReference>
<dbReference type="PANTHER" id="PTHR31500:SF68">
    <property type="entry name" value="AT-HOOK MOTIF NUCLEAR-LOCALIZED PROTEIN 14"/>
    <property type="match status" value="1"/>
</dbReference>
<reference evidence="8" key="1">
    <citation type="submission" date="2022-08" db="EMBL/GenBank/DDBJ databases">
        <authorList>
            <person name="Gutierrez-Valencia J."/>
        </authorList>
    </citation>
    <scope>NUCLEOTIDE SEQUENCE</scope>
</reference>
<keyword evidence="2 5" id="KW-0238">DNA-binding</keyword>
<gene>
    <name evidence="8" type="ORF">LITE_LOCUS30013</name>
</gene>
<comment type="caution">
    <text evidence="8">The sequence shown here is derived from an EMBL/GenBank/DDBJ whole genome shotgun (WGS) entry which is preliminary data.</text>
</comment>
<evidence type="ECO:0000256" key="2">
    <source>
        <dbReference type="ARBA" id="ARBA00023125"/>
    </source>
</evidence>
<dbReference type="PROSITE" id="PS51742">
    <property type="entry name" value="PPC"/>
    <property type="match status" value="1"/>
</dbReference>
<dbReference type="SUPFAM" id="SSF117856">
    <property type="entry name" value="AF0104/ALDC/Ptd012-like"/>
    <property type="match status" value="1"/>
</dbReference>
<dbReference type="InterPro" id="IPR005175">
    <property type="entry name" value="PPC_dom"/>
</dbReference>
<dbReference type="GO" id="GO:0005634">
    <property type="term" value="C:nucleus"/>
    <property type="evidence" value="ECO:0007669"/>
    <property type="project" value="UniProtKB-SubCell"/>
</dbReference>
<dbReference type="Gene3D" id="3.30.1330.80">
    <property type="entry name" value="Hypothetical protein, similar to alpha- acetolactate decarboxylase, domain 2"/>
    <property type="match status" value="1"/>
</dbReference>
<organism evidence="8 9">
    <name type="scientific">Linum tenue</name>
    <dbReference type="NCBI Taxonomy" id="586396"/>
    <lineage>
        <taxon>Eukaryota</taxon>
        <taxon>Viridiplantae</taxon>
        <taxon>Streptophyta</taxon>
        <taxon>Embryophyta</taxon>
        <taxon>Tracheophyta</taxon>
        <taxon>Spermatophyta</taxon>
        <taxon>Magnoliopsida</taxon>
        <taxon>eudicotyledons</taxon>
        <taxon>Gunneridae</taxon>
        <taxon>Pentapetalae</taxon>
        <taxon>rosids</taxon>
        <taxon>fabids</taxon>
        <taxon>Malpighiales</taxon>
        <taxon>Linaceae</taxon>
        <taxon>Linum</taxon>
    </lineage>
</organism>
<feature type="compositionally biased region" description="Low complexity" evidence="6">
    <location>
        <begin position="20"/>
        <end position="37"/>
    </location>
</feature>
<feature type="compositionally biased region" description="Low complexity" evidence="6">
    <location>
        <begin position="59"/>
        <end position="68"/>
    </location>
</feature>
<name>A0AAV0MSI5_9ROSI</name>
<dbReference type="InterPro" id="IPR039605">
    <property type="entry name" value="AHL"/>
</dbReference>
<evidence type="ECO:0000256" key="6">
    <source>
        <dbReference type="SAM" id="MobiDB-lite"/>
    </source>
</evidence>
<proteinExistence type="predicted"/>
<evidence type="ECO:0000256" key="3">
    <source>
        <dbReference type="ARBA" id="ARBA00023163"/>
    </source>
</evidence>
<evidence type="ECO:0000313" key="9">
    <source>
        <dbReference type="Proteomes" id="UP001154282"/>
    </source>
</evidence>
<dbReference type="AlphaFoldDB" id="A0AAV0MSI5"/>
<dbReference type="PANTHER" id="PTHR31500">
    <property type="entry name" value="AT-HOOK MOTIF NUCLEAR-LOCALIZED PROTEIN 9"/>
    <property type="match status" value="1"/>
</dbReference>
<evidence type="ECO:0000256" key="5">
    <source>
        <dbReference type="RuleBase" id="RU367031"/>
    </source>
</evidence>
<comment type="subcellular location">
    <subcellularLocation>
        <location evidence="5">Nucleus</location>
    </subcellularLocation>
</comment>
<accession>A0AAV0MSI5</accession>
<keyword evidence="1 5" id="KW-0805">Transcription regulation</keyword>
<sequence length="408" mass="42213">MEPDDTPHHHHQHQHHHHSLTPSYYSSSAPPTGNNPNAGGGGAITHSPTNGLLPPPPSSSGGSDSASAHHMVYPHSIGPSSAAVSAAPVDPVRRKRGRPRKYVTPEQALAAKRTAAASSAAREKRESGGGGSASYPGFSKKSYHHLGTPGNTGLGFTPHIISVAAGEDVALKINMFMQQSKSETCILSASGVISSASIRQPATSGGNITYQGRFDIISLGGSYIRSETGGRTGGLSVCLSRTDGHIIGGGLCGPLIAAGAVQVIVGTFTLDYKDGGGTSNMRPIDAASTVGKLPSPVGGGPSLSGMSFPSQIESTGRNPVRENDDNHQTMGGGPPFMIHNRGPAMHHMALDWRSGPDPRAGGTGYDLTDGEKLGLRCKMFIFWGLVSGRTGLGGHRSPENGDYDQVPD</sequence>
<dbReference type="GO" id="GO:0003680">
    <property type="term" value="F:minor groove of adenine-thymine-rich DNA binding"/>
    <property type="evidence" value="ECO:0007669"/>
    <property type="project" value="UniProtKB-UniRule"/>
</dbReference>
<comment type="function">
    <text evidence="5">Transcription factor that specifically binds AT-rich DNA sequences related to the nuclear matrix attachment regions (MARs).</text>
</comment>
<dbReference type="Proteomes" id="UP001154282">
    <property type="component" value="Unassembled WGS sequence"/>
</dbReference>
<evidence type="ECO:0000256" key="4">
    <source>
        <dbReference type="ARBA" id="ARBA00023242"/>
    </source>
</evidence>
<feature type="compositionally biased region" description="Low complexity" evidence="6">
    <location>
        <begin position="108"/>
        <end position="120"/>
    </location>
</feature>
<evidence type="ECO:0000256" key="1">
    <source>
        <dbReference type="ARBA" id="ARBA00023015"/>
    </source>
</evidence>
<evidence type="ECO:0000259" key="7">
    <source>
        <dbReference type="PROSITE" id="PS51742"/>
    </source>
</evidence>
<feature type="compositionally biased region" description="Basic residues" evidence="6">
    <location>
        <begin position="8"/>
        <end position="19"/>
    </location>
</feature>
<feature type="region of interest" description="Disordered" evidence="6">
    <location>
        <begin position="1"/>
        <end position="135"/>
    </location>
</feature>
<dbReference type="EMBL" id="CAMGYJ010000007">
    <property type="protein sequence ID" value="CAI0449013.1"/>
    <property type="molecule type" value="Genomic_DNA"/>
</dbReference>
<protein>
    <recommendedName>
        <fullName evidence="5">AT-hook motif nuclear-localized protein</fullName>
    </recommendedName>
</protein>
<feature type="compositionally biased region" description="Low complexity" evidence="6">
    <location>
        <begin position="79"/>
        <end position="90"/>
    </location>
</feature>
<feature type="domain" description="PPC" evidence="7">
    <location>
        <begin position="150"/>
        <end position="296"/>
    </location>
</feature>
<keyword evidence="4 5" id="KW-0539">Nucleus</keyword>
<dbReference type="CDD" id="cd11378">
    <property type="entry name" value="DUF296"/>
    <property type="match status" value="1"/>
</dbReference>